<gene>
    <name evidence="1" type="ORF">VVR66_09955</name>
</gene>
<proteinExistence type="predicted"/>
<organism evidence="1 2">
    <name type="scientific">Kocuria carniphila</name>
    <dbReference type="NCBI Taxonomy" id="262208"/>
    <lineage>
        <taxon>Bacteria</taxon>
        <taxon>Bacillati</taxon>
        <taxon>Actinomycetota</taxon>
        <taxon>Actinomycetes</taxon>
        <taxon>Micrococcales</taxon>
        <taxon>Micrococcaceae</taxon>
        <taxon>Kocuria</taxon>
    </lineage>
</organism>
<accession>A0ABV3V564</accession>
<evidence type="ECO:0000313" key="1">
    <source>
        <dbReference type="EMBL" id="MEX3595036.1"/>
    </source>
</evidence>
<comment type="caution">
    <text evidence="1">The sequence shown here is derived from an EMBL/GenBank/DDBJ whole genome shotgun (WGS) entry which is preliminary data.</text>
</comment>
<dbReference type="EMBL" id="JAYWLU010000010">
    <property type="protein sequence ID" value="MEX3595036.1"/>
    <property type="molecule type" value="Genomic_DNA"/>
</dbReference>
<keyword evidence="2" id="KW-1185">Reference proteome</keyword>
<protein>
    <submittedName>
        <fullName evidence="1">Uncharacterized protein</fullName>
    </submittedName>
</protein>
<evidence type="ECO:0000313" key="2">
    <source>
        <dbReference type="Proteomes" id="UP001558481"/>
    </source>
</evidence>
<sequence>MRDDTLVVPVDGGLIRGQRSGTVETWRNSVHLAVRQRCSSSSPSVHYDSGFIVGGTSRLVAKTEFRLFPRGAEPLEPLPGVRFESTRVH</sequence>
<dbReference type="RefSeq" id="WP_368629564.1">
    <property type="nucleotide sequence ID" value="NZ_JAYWLU010000010.1"/>
</dbReference>
<feature type="non-terminal residue" evidence="1">
    <location>
        <position position="89"/>
    </location>
</feature>
<dbReference type="Proteomes" id="UP001558481">
    <property type="component" value="Unassembled WGS sequence"/>
</dbReference>
<reference evidence="1 2" key="1">
    <citation type="journal article" date="2024" name="Fungal Genet. Biol.">
        <title>The porcine skin microbiome exhibits broad fungal antagonism.</title>
        <authorList>
            <person name="De La Cruz K.F."/>
            <person name="Townsend E.C."/>
            <person name="Alex Cheong J.Z."/>
            <person name="Salamzade R."/>
            <person name="Liu A."/>
            <person name="Sandstrom S."/>
            <person name="Davila E."/>
            <person name="Huang L."/>
            <person name="Xu K.H."/>
            <person name="Wu S.Y."/>
            <person name="Meudt J.J."/>
            <person name="Shanmuganayagam D."/>
            <person name="Gibson A.L.F."/>
            <person name="Kalan L.R."/>
        </authorList>
    </citation>
    <scope>NUCLEOTIDE SEQUENCE [LARGE SCALE GENOMIC DNA]</scope>
    <source>
        <strain evidence="1 2">LK2625</strain>
    </source>
</reference>
<name>A0ABV3V564_9MICC</name>